<dbReference type="Proteomes" id="UP000094067">
    <property type="component" value="Unassembled WGS sequence"/>
</dbReference>
<reference evidence="3 5" key="2">
    <citation type="submission" date="2016-08" db="EMBL/GenBank/DDBJ databases">
        <title>Characterization of Isolates of Eisenbergiella tayi Derived from Blood Cultures, Using Whole Genome Sequencing.</title>
        <authorList>
            <person name="Bernier A.-M."/>
            <person name="Burdz T."/>
            <person name="Wiebe D."/>
            <person name="Bernard K."/>
        </authorList>
    </citation>
    <scope>NUCLEOTIDE SEQUENCE [LARGE SCALE GENOMIC DNA]</scope>
    <source>
        <strain evidence="3 5">NML120146</strain>
    </source>
</reference>
<evidence type="ECO:0000313" key="2">
    <source>
        <dbReference type="EMBL" id="ODM07290.1"/>
    </source>
</evidence>
<feature type="transmembrane region" description="Helical" evidence="1">
    <location>
        <begin position="52"/>
        <end position="73"/>
    </location>
</feature>
<sequence length="399" mass="46439">MNTKQPFDPKEILNSIELPDDLDRLIGDSVEKGYERMRRKTKIKKVSMVRRAAVIAGIIAAGCLAAIPVKAWVSSLVQERMEQVPAEEQKELENVMDSQTVNADTYSREYTQEEKARDAELRKAYAGGTFPESELRQEKTADETLADVLYYAQDNSVFHLPERELTDEELLQIIDFQTKRDYVLSQRTSQEYEEQRREAREEIAAEGGITEEKAIELGKEWLNRLYGITGEGMELNHYPDTDGDRHSYNVNFSIQSHEYYYFLLDSRNGELIHSMNSMADDLDREPLAVSVLEDKKDALYRMAEDYLVSRLGKEKDYERVVYSYRDKDGLLDNFNHIFFYFIKADGSAYEMRMNVEREAFSDFQMIDNYEEYVENLNKIGESNAAQNRKGKLVYKDMEL</sequence>
<comment type="caution">
    <text evidence="2">The sequence shown here is derived from an EMBL/GenBank/DDBJ whole genome shotgun (WGS) entry which is preliminary data.</text>
</comment>
<keyword evidence="1" id="KW-0472">Membrane</keyword>
<keyword evidence="1" id="KW-1133">Transmembrane helix</keyword>
<keyword evidence="1" id="KW-0812">Transmembrane</keyword>
<dbReference type="EMBL" id="MEHD01000051">
    <property type="protein sequence ID" value="ODR45722.1"/>
    <property type="molecule type" value="Genomic_DNA"/>
</dbReference>
<dbReference type="AlphaFoldDB" id="A0A1E3AEZ4"/>
<reference evidence="2 4" key="1">
    <citation type="submission" date="2016-07" db="EMBL/GenBank/DDBJ databases">
        <title>Characterization of isolates of Eisenbergiella tayi derived from blood cultures, using whole genome sequencing.</title>
        <authorList>
            <person name="Burdz T."/>
            <person name="Wiebe D."/>
            <person name="Huynh C."/>
            <person name="Bernard K."/>
        </authorList>
    </citation>
    <scope>NUCLEOTIDE SEQUENCE [LARGE SCALE GENOMIC DNA]</scope>
    <source>
        <strain evidence="2 4">NML 110608</strain>
    </source>
</reference>
<evidence type="ECO:0000313" key="5">
    <source>
        <dbReference type="Proteomes" id="UP000094869"/>
    </source>
</evidence>
<organism evidence="2 4">
    <name type="scientific">Eisenbergiella tayi</name>
    <dbReference type="NCBI Taxonomy" id="1432052"/>
    <lineage>
        <taxon>Bacteria</taxon>
        <taxon>Bacillati</taxon>
        <taxon>Bacillota</taxon>
        <taxon>Clostridia</taxon>
        <taxon>Lachnospirales</taxon>
        <taxon>Lachnospiraceae</taxon>
        <taxon>Eisenbergiella</taxon>
    </lineage>
</organism>
<evidence type="ECO:0000256" key="1">
    <source>
        <dbReference type="SAM" id="Phobius"/>
    </source>
</evidence>
<name>A0A1E3AEZ4_9FIRM</name>
<proteinExistence type="predicted"/>
<protein>
    <submittedName>
        <fullName evidence="2">Uncharacterized protein</fullName>
    </submittedName>
</protein>
<evidence type="ECO:0000313" key="3">
    <source>
        <dbReference type="EMBL" id="ODR45722.1"/>
    </source>
</evidence>
<accession>A0A1E3AEZ4</accession>
<dbReference type="EMBL" id="MCGH01000002">
    <property type="protein sequence ID" value="ODM07290.1"/>
    <property type="molecule type" value="Genomic_DNA"/>
</dbReference>
<dbReference type="RefSeq" id="WP_069152970.1">
    <property type="nucleotide sequence ID" value="NZ_DBFYTW010000169.1"/>
</dbReference>
<evidence type="ECO:0000313" key="4">
    <source>
        <dbReference type="Proteomes" id="UP000094067"/>
    </source>
</evidence>
<gene>
    <name evidence="2" type="ORF">BEI61_03180</name>
    <name evidence="3" type="ORF">BEI63_28490</name>
</gene>
<keyword evidence="5" id="KW-1185">Reference proteome</keyword>
<dbReference type="Proteomes" id="UP000094869">
    <property type="component" value="Unassembled WGS sequence"/>
</dbReference>